<keyword evidence="2" id="KW-1185">Reference proteome</keyword>
<name>C8V8B7_EMENI</name>
<gene>
    <name evidence="1" type="ORF">ANIA_11440</name>
</gene>
<protein>
    <submittedName>
        <fullName evidence="1">Uncharacterized protein</fullName>
    </submittedName>
</protein>
<evidence type="ECO:0000313" key="1">
    <source>
        <dbReference type="EMBL" id="CBF77353.1"/>
    </source>
</evidence>
<dbReference type="RefSeq" id="XP_050467705.1">
    <property type="nucleotide sequence ID" value="XM_050611709.1"/>
</dbReference>
<dbReference type="EMBL" id="BN001303">
    <property type="protein sequence ID" value="CBF77353.1"/>
    <property type="molecule type" value="Genomic_DNA"/>
</dbReference>
<dbReference type="HOGENOM" id="CLU_2346668_0_0_1"/>
<sequence>MASSRDRHIVPELISHPPIPISPLSVLASRRKECPPTLAWQLTSTSVFRSNLIGILGDFILVKSFRDQIGLRGSKALVARARKVVWCTNGVSKTGHD</sequence>
<dbReference type="Proteomes" id="UP000000560">
    <property type="component" value="Chromosome III"/>
</dbReference>
<proteinExistence type="predicted"/>
<evidence type="ECO:0000313" key="2">
    <source>
        <dbReference type="Proteomes" id="UP000000560"/>
    </source>
</evidence>
<reference evidence="2" key="2">
    <citation type="journal article" date="2009" name="Fungal Genet. Biol.">
        <title>The 2008 update of the Aspergillus nidulans genome annotation: a community effort.</title>
        <authorList>
            <person name="Wortman J.R."/>
            <person name="Gilsenan J.M."/>
            <person name="Joardar V."/>
            <person name="Deegan J."/>
            <person name="Clutterbuck J."/>
            <person name="Andersen M.R."/>
            <person name="Archer D."/>
            <person name="Bencina M."/>
            <person name="Braus G."/>
            <person name="Coutinho P."/>
            <person name="von Dohren H."/>
            <person name="Doonan J."/>
            <person name="Driessen A.J."/>
            <person name="Durek P."/>
            <person name="Espeso E."/>
            <person name="Fekete E."/>
            <person name="Flipphi M."/>
            <person name="Estrada C.G."/>
            <person name="Geysens S."/>
            <person name="Goldman G."/>
            <person name="de Groot P.W."/>
            <person name="Hansen K."/>
            <person name="Harris S.D."/>
            <person name="Heinekamp T."/>
            <person name="Helmstaedt K."/>
            <person name="Henrissat B."/>
            <person name="Hofmann G."/>
            <person name="Homan T."/>
            <person name="Horio T."/>
            <person name="Horiuchi H."/>
            <person name="James S."/>
            <person name="Jones M."/>
            <person name="Karaffa L."/>
            <person name="Karanyi Z."/>
            <person name="Kato M."/>
            <person name="Keller N."/>
            <person name="Kelly D.E."/>
            <person name="Kiel J.A."/>
            <person name="Kim J.M."/>
            <person name="van der Klei I.J."/>
            <person name="Klis F.M."/>
            <person name="Kovalchuk A."/>
            <person name="Krasevec N."/>
            <person name="Kubicek C.P."/>
            <person name="Liu B."/>
            <person name="Maccabe A."/>
            <person name="Meyer V."/>
            <person name="Mirabito P."/>
            <person name="Miskei M."/>
            <person name="Mos M."/>
            <person name="Mullins J."/>
            <person name="Nelson D.R."/>
            <person name="Nielsen J."/>
            <person name="Oakley B.R."/>
            <person name="Osmani S.A."/>
            <person name="Pakula T."/>
            <person name="Paszewski A."/>
            <person name="Paulsen I."/>
            <person name="Pilsyk S."/>
            <person name="Pocsi I."/>
            <person name="Punt P.J."/>
            <person name="Ram A.F."/>
            <person name="Ren Q."/>
            <person name="Robellet X."/>
            <person name="Robson G."/>
            <person name="Seiboth B."/>
            <person name="van Solingen P."/>
            <person name="Specht T."/>
            <person name="Sun J."/>
            <person name="Taheri-Talesh N."/>
            <person name="Takeshita N."/>
            <person name="Ussery D."/>
            <person name="vanKuyk P.A."/>
            <person name="Visser H."/>
            <person name="van de Vondervoort P.J."/>
            <person name="de Vries R.P."/>
            <person name="Walton J."/>
            <person name="Xiang X."/>
            <person name="Xiong Y."/>
            <person name="Zeng A.P."/>
            <person name="Brandt B.W."/>
            <person name="Cornell M.J."/>
            <person name="van den Hondel C.A."/>
            <person name="Visser J."/>
            <person name="Oliver S.G."/>
            <person name="Turner G."/>
        </authorList>
    </citation>
    <scope>GENOME REANNOTATION</scope>
    <source>
        <strain evidence="2">FGSC A4 / ATCC 38163 / CBS 112.46 / NRRL 194 / M139</strain>
    </source>
</reference>
<organism evidence="1 2">
    <name type="scientific">Emericella nidulans (strain FGSC A4 / ATCC 38163 / CBS 112.46 / NRRL 194 / M139)</name>
    <name type="common">Aspergillus nidulans</name>
    <dbReference type="NCBI Taxonomy" id="227321"/>
    <lineage>
        <taxon>Eukaryota</taxon>
        <taxon>Fungi</taxon>
        <taxon>Dikarya</taxon>
        <taxon>Ascomycota</taxon>
        <taxon>Pezizomycotina</taxon>
        <taxon>Eurotiomycetes</taxon>
        <taxon>Eurotiomycetidae</taxon>
        <taxon>Eurotiales</taxon>
        <taxon>Aspergillaceae</taxon>
        <taxon>Aspergillus</taxon>
        <taxon>Aspergillus subgen. Nidulantes</taxon>
    </lineage>
</organism>
<accession>C8V8B7</accession>
<dbReference type="AlphaFoldDB" id="C8V8B7"/>
<dbReference type="GeneID" id="74897025"/>
<dbReference type="InParanoid" id="C8V8B7"/>
<reference evidence="2" key="1">
    <citation type="journal article" date="2005" name="Nature">
        <title>Sequencing of Aspergillus nidulans and comparative analysis with A. fumigatus and A. oryzae.</title>
        <authorList>
            <person name="Galagan J.E."/>
            <person name="Calvo S.E."/>
            <person name="Cuomo C."/>
            <person name="Ma L.J."/>
            <person name="Wortman J.R."/>
            <person name="Batzoglou S."/>
            <person name="Lee S.I."/>
            <person name="Basturkmen M."/>
            <person name="Spevak C.C."/>
            <person name="Clutterbuck J."/>
            <person name="Kapitonov V."/>
            <person name="Jurka J."/>
            <person name="Scazzocchio C."/>
            <person name="Farman M."/>
            <person name="Butler J."/>
            <person name="Purcell S."/>
            <person name="Harris S."/>
            <person name="Braus G.H."/>
            <person name="Draht O."/>
            <person name="Busch S."/>
            <person name="D'Enfert C."/>
            <person name="Bouchier C."/>
            <person name="Goldman G.H."/>
            <person name="Bell-Pedersen D."/>
            <person name="Griffiths-Jones S."/>
            <person name="Doonan J.H."/>
            <person name="Yu J."/>
            <person name="Vienken K."/>
            <person name="Pain A."/>
            <person name="Freitag M."/>
            <person name="Selker E.U."/>
            <person name="Archer D.B."/>
            <person name="Penalva M.A."/>
            <person name="Oakley B.R."/>
            <person name="Momany M."/>
            <person name="Tanaka T."/>
            <person name="Kumagai T."/>
            <person name="Asai K."/>
            <person name="Machida M."/>
            <person name="Nierman W.C."/>
            <person name="Denning D.W."/>
            <person name="Caddick M."/>
            <person name="Hynes M."/>
            <person name="Paoletti M."/>
            <person name="Fischer R."/>
            <person name="Miller B."/>
            <person name="Dyer P."/>
            <person name="Sachs M.S."/>
            <person name="Osmani S.A."/>
            <person name="Birren B.W."/>
        </authorList>
    </citation>
    <scope>NUCLEOTIDE SEQUENCE [LARGE SCALE GENOMIC DNA]</scope>
    <source>
        <strain evidence="2">FGSC A4 / ATCC 38163 / CBS 112.46 / NRRL 194 / M139</strain>
    </source>
</reference>
<dbReference type="KEGG" id="ani:ANIA_11440"/>